<dbReference type="EMBL" id="JAKEKT020000042">
    <property type="protein sequence ID" value="KAL1641197.1"/>
    <property type="molecule type" value="Genomic_DNA"/>
</dbReference>
<gene>
    <name evidence="1" type="ORF">SLS58_006305</name>
</gene>
<reference evidence="1 2" key="1">
    <citation type="journal article" date="2023" name="Plant Dis.">
        <title>First Report of Diplodia intermedia Causing Canker and Dieback Diseases on Apple Trees in Canada.</title>
        <authorList>
            <person name="Ellouze W."/>
            <person name="Ilyukhin E."/>
            <person name="Sulman M."/>
            <person name="Ali S."/>
        </authorList>
    </citation>
    <scope>NUCLEOTIDE SEQUENCE [LARGE SCALE GENOMIC DNA]</scope>
    <source>
        <strain evidence="1 2">M45-28</strain>
    </source>
</reference>
<name>A0ABR3TNP6_9PEZI</name>
<evidence type="ECO:0000313" key="2">
    <source>
        <dbReference type="Proteomes" id="UP001521184"/>
    </source>
</evidence>
<organism evidence="1 2">
    <name type="scientific">Diplodia intermedia</name>
    <dbReference type="NCBI Taxonomy" id="856260"/>
    <lineage>
        <taxon>Eukaryota</taxon>
        <taxon>Fungi</taxon>
        <taxon>Dikarya</taxon>
        <taxon>Ascomycota</taxon>
        <taxon>Pezizomycotina</taxon>
        <taxon>Dothideomycetes</taxon>
        <taxon>Dothideomycetes incertae sedis</taxon>
        <taxon>Botryosphaeriales</taxon>
        <taxon>Botryosphaeriaceae</taxon>
        <taxon>Diplodia</taxon>
    </lineage>
</organism>
<keyword evidence="2" id="KW-1185">Reference proteome</keyword>
<sequence length="175" mass="20109">MTNEVATTLTPIPGRIVFITEFKKDSIVFKTCKIREEAQGHPAVIVALGSADYSFDEAVQVLPLTSWNGLTKEEKWYRGRGVEYRSQYLLIDHGEEGPEDESELMFLEDEKQMRTRSYISIRDDTYIIEHAGLVLYTDAEGTDSDFFLTDDSLKRLIKKYRVARDQRLSMAVTPE</sequence>
<dbReference type="PANTHER" id="PTHR37048">
    <property type="entry name" value="QUESTIONABLE PROTEIN"/>
    <property type="match status" value="1"/>
</dbReference>
<proteinExistence type="predicted"/>
<accession>A0ABR3TNP6</accession>
<protein>
    <submittedName>
        <fullName evidence="1">Uncharacterized protein</fullName>
    </submittedName>
</protein>
<dbReference type="PANTHER" id="PTHR37048:SF2">
    <property type="entry name" value="QUESTIONABLE PROTEIN"/>
    <property type="match status" value="1"/>
</dbReference>
<evidence type="ECO:0000313" key="1">
    <source>
        <dbReference type="EMBL" id="KAL1641197.1"/>
    </source>
</evidence>
<comment type="caution">
    <text evidence="1">The sequence shown here is derived from an EMBL/GenBank/DDBJ whole genome shotgun (WGS) entry which is preliminary data.</text>
</comment>
<dbReference type="Proteomes" id="UP001521184">
    <property type="component" value="Unassembled WGS sequence"/>
</dbReference>